<feature type="region of interest" description="Disordered" evidence="1">
    <location>
        <begin position="25"/>
        <end position="75"/>
    </location>
</feature>
<evidence type="ECO:0000313" key="4">
    <source>
        <dbReference type="Proteomes" id="UP000054097"/>
    </source>
</evidence>
<gene>
    <name evidence="3" type="ORF">M408DRAFT_30870</name>
</gene>
<dbReference type="AlphaFoldDB" id="A0A0C2VZY1"/>
<protein>
    <submittedName>
        <fullName evidence="3">Uncharacterized protein</fullName>
    </submittedName>
</protein>
<proteinExistence type="predicted"/>
<dbReference type="Proteomes" id="UP000054097">
    <property type="component" value="Unassembled WGS sequence"/>
</dbReference>
<keyword evidence="4" id="KW-1185">Reference proteome</keyword>
<evidence type="ECO:0000256" key="2">
    <source>
        <dbReference type="SAM" id="SignalP"/>
    </source>
</evidence>
<reference evidence="4" key="2">
    <citation type="submission" date="2015-01" db="EMBL/GenBank/DDBJ databases">
        <title>Evolutionary Origins and Diversification of the Mycorrhizal Mutualists.</title>
        <authorList>
            <consortium name="DOE Joint Genome Institute"/>
            <consortium name="Mycorrhizal Genomics Consortium"/>
            <person name="Kohler A."/>
            <person name="Kuo A."/>
            <person name="Nagy L.G."/>
            <person name="Floudas D."/>
            <person name="Copeland A."/>
            <person name="Barry K.W."/>
            <person name="Cichocki N."/>
            <person name="Veneault-Fourrey C."/>
            <person name="LaButti K."/>
            <person name="Lindquist E.A."/>
            <person name="Lipzen A."/>
            <person name="Lundell T."/>
            <person name="Morin E."/>
            <person name="Murat C."/>
            <person name="Riley R."/>
            <person name="Ohm R."/>
            <person name="Sun H."/>
            <person name="Tunlid A."/>
            <person name="Henrissat B."/>
            <person name="Grigoriev I.V."/>
            <person name="Hibbett D.S."/>
            <person name="Martin F."/>
        </authorList>
    </citation>
    <scope>NUCLEOTIDE SEQUENCE [LARGE SCALE GENOMIC DNA]</scope>
    <source>
        <strain evidence="4">MAFF 305830</strain>
    </source>
</reference>
<organism evidence="3 4">
    <name type="scientific">Serendipita vermifera MAFF 305830</name>
    <dbReference type="NCBI Taxonomy" id="933852"/>
    <lineage>
        <taxon>Eukaryota</taxon>
        <taxon>Fungi</taxon>
        <taxon>Dikarya</taxon>
        <taxon>Basidiomycota</taxon>
        <taxon>Agaricomycotina</taxon>
        <taxon>Agaricomycetes</taxon>
        <taxon>Sebacinales</taxon>
        <taxon>Serendipitaceae</taxon>
        <taxon>Serendipita</taxon>
    </lineage>
</organism>
<feature type="chain" id="PRO_5002157703" evidence="2">
    <location>
        <begin position="20"/>
        <end position="75"/>
    </location>
</feature>
<keyword evidence="2" id="KW-0732">Signal</keyword>
<evidence type="ECO:0000313" key="3">
    <source>
        <dbReference type="EMBL" id="KIM19848.1"/>
    </source>
</evidence>
<accession>A0A0C2VZY1</accession>
<dbReference type="EMBL" id="KN824527">
    <property type="protein sequence ID" value="KIM19848.1"/>
    <property type="molecule type" value="Genomic_DNA"/>
</dbReference>
<evidence type="ECO:0000256" key="1">
    <source>
        <dbReference type="SAM" id="MobiDB-lite"/>
    </source>
</evidence>
<sequence>MRFFALQMVLLFAAVTSFALPVANPEEPLALEKRGRGRFGGGRRNGGGGGGDGGRRRRPPPMASSEGGESYDSGF</sequence>
<dbReference type="HOGENOM" id="CLU_2672656_0_0_1"/>
<feature type="compositionally biased region" description="Gly residues" evidence="1">
    <location>
        <begin position="38"/>
        <end position="52"/>
    </location>
</feature>
<feature type="signal peptide" evidence="2">
    <location>
        <begin position="1"/>
        <end position="19"/>
    </location>
</feature>
<reference evidence="3 4" key="1">
    <citation type="submission" date="2014-04" db="EMBL/GenBank/DDBJ databases">
        <authorList>
            <consortium name="DOE Joint Genome Institute"/>
            <person name="Kuo A."/>
            <person name="Zuccaro A."/>
            <person name="Kohler A."/>
            <person name="Nagy L.G."/>
            <person name="Floudas D."/>
            <person name="Copeland A."/>
            <person name="Barry K.W."/>
            <person name="Cichocki N."/>
            <person name="Veneault-Fourrey C."/>
            <person name="LaButti K."/>
            <person name="Lindquist E.A."/>
            <person name="Lipzen A."/>
            <person name="Lundell T."/>
            <person name="Morin E."/>
            <person name="Murat C."/>
            <person name="Sun H."/>
            <person name="Tunlid A."/>
            <person name="Henrissat B."/>
            <person name="Grigoriev I.V."/>
            <person name="Hibbett D.S."/>
            <person name="Martin F."/>
            <person name="Nordberg H.P."/>
            <person name="Cantor M.N."/>
            <person name="Hua S.X."/>
        </authorList>
    </citation>
    <scope>NUCLEOTIDE SEQUENCE [LARGE SCALE GENOMIC DNA]</scope>
    <source>
        <strain evidence="3 4">MAFF 305830</strain>
    </source>
</reference>
<name>A0A0C2VZY1_SERVB</name>